<organism evidence="2 3">
    <name type="scientific">Schizothecium vesticola</name>
    <dbReference type="NCBI Taxonomy" id="314040"/>
    <lineage>
        <taxon>Eukaryota</taxon>
        <taxon>Fungi</taxon>
        <taxon>Dikarya</taxon>
        <taxon>Ascomycota</taxon>
        <taxon>Pezizomycotina</taxon>
        <taxon>Sordariomycetes</taxon>
        <taxon>Sordariomycetidae</taxon>
        <taxon>Sordariales</taxon>
        <taxon>Schizotheciaceae</taxon>
        <taxon>Schizothecium</taxon>
    </lineage>
</organism>
<protein>
    <submittedName>
        <fullName evidence="2">Uncharacterized protein</fullName>
    </submittedName>
</protein>
<accession>A0AA40EKS7</accession>
<evidence type="ECO:0000313" key="2">
    <source>
        <dbReference type="EMBL" id="KAK0741158.1"/>
    </source>
</evidence>
<sequence length="212" mass="23809">MARGGRTSHLWRGKLYRHFDSRDYQGDNYLPLDPQAGQQSCQTLLTPEIVQLPMGRFDAFFPSSPVQGRTSRRGDQTERAWTFPKRGTVGWLHDGGGGFPRMFLSFFCPSTIIDRGRTALYQPAYAQSFRAKVPTYLSKVPKFQYRNSPLGPDPSTHRQTVSCANNSTHTVDDAEPPTSTHRQAGRQSGLWCLSGTNKRPAARRGCVTWVLT</sequence>
<reference evidence="2" key="1">
    <citation type="submission" date="2023-06" db="EMBL/GenBank/DDBJ databases">
        <title>Genome-scale phylogeny and comparative genomics of the fungal order Sordariales.</title>
        <authorList>
            <consortium name="Lawrence Berkeley National Laboratory"/>
            <person name="Hensen N."/>
            <person name="Bonometti L."/>
            <person name="Westerberg I."/>
            <person name="Brannstrom I.O."/>
            <person name="Guillou S."/>
            <person name="Cros-Aarteil S."/>
            <person name="Calhoun S."/>
            <person name="Haridas S."/>
            <person name="Kuo A."/>
            <person name="Mondo S."/>
            <person name="Pangilinan J."/>
            <person name="Riley R."/>
            <person name="LaButti K."/>
            <person name="Andreopoulos B."/>
            <person name="Lipzen A."/>
            <person name="Chen C."/>
            <person name="Yanf M."/>
            <person name="Daum C."/>
            <person name="Ng V."/>
            <person name="Clum A."/>
            <person name="Steindorff A."/>
            <person name="Ohm R."/>
            <person name="Martin F."/>
            <person name="Silar P."/>
            <person name="Natvig D."/>
            <person name="Lalanne C."/>
            <person name="Gautier V."/>
            <person name="Ament-velasquez S.L."/>
            <person name="Kruys A."/>
            <person name="Hutchinson M.I."/>
            <person name="Powell A.J."/>
            <person name="Barry K."/>
            <person name="Miller A.N."/>
            <person name="Grigoriev I.V."/>
            <person name="Debuchy R."/>
            <person name="Gladieux P."/>
            <person name="Thoren M.H."/>
            <person name="Johannesson H."/>
        </authorList>
    </citation>
    <scope>NUCLEOTIDE SEQUENCE</scope>
    <source>
        <strain evidence="2">SMH3187-1</strain>
    </source>
</reference>
<dbReference type="EMBL" id="JAUKUD010000006">
    <property type="protein sequence ID" value="KAK0741158.1"/>
    <property type="molecule type" value="Genomic_DNA"/>
</dbReference>
<gene>
    <name evidence="2" type="ORF">B0T18DRAFT_225452</name>
</gene>
<dbReference type="AlphaFoldDB" id="A0AA40EKS7"/>
<dbReference type="Proteomes" id="UP001172155">
    <property type="component" value="Unassembled WGS sequence"/>
</dbReference>
<evidence type="ECO:0000256" key="1">
    <source>
        <dbReference type="SAM" id="MobiDB-lite"/>
    </source>
</evidence>
<name>A0AA40EKS7_9PEZI</name>
<proteinExistence type="predicted"/>
<feature type="region of interest" description="Disordered" evidence="1">
    <location>
        <begin position="167"/>
        <end position="186"/>
    </location>
</feature>
<feature type="compositionally biased region" description="Polar residues" evidence="1">
    <location>
        <begin position="177"/>
        <end position="186"/>
    </location>
</feature>
<evidence type="ECO:0000313" key="3">
    <source>
        <dbReference type="Proteomes" id="UP001172155"/>
    </source>
</evidence>
<comment type="caution">
    <text evidence="2">The sequence shown here is derived from an EMBL/GenBank/DDBJ whole genome shotgun (WGS) entry which is preliminary data.</text>
</comment>
<keyword evidence="3" id="KW-1185">Reference proteome</keyword>